<dbReference type="Pfam" id="PF18962">
    <property type="entry name" value="Por_Secre_tail"/>
    <property type="match status" value="1"/>
</dbReference>
<accession>A0A3B1B9J3</accession>
<dbReference type="NCBIfam" id="TIGR04183">
    <property type="entry name" value="Por_Secre_tail"/>
    <property type="match status" value="1"/>
</dbReference>
<proteinExistence type="predicted"/>
<evidence type="ECO:0000313" key="2">
    <source>
        <dbReference type="EMBL" id="VAX14899.1"/>
    </source>
</evidence>
<evidence type="ECO:0000259" key="1">
    <source>
        <dbReference type="Pfam" id="PF18962"/>
    </source>
</evidence>
<dbReference type="Gene3D" id="2.60.40.4070">
    <property type="match status" value="1"/>
</dbReference>
<sequence>MFDTSRYTFHFYLNDGSYSALTEIYKNNTWINYSLDTANAAMDTVLTKIWIVDQWTSYYRLITSFNYDESYREELTEIWNENQWINGIRIIYKLDSENNYVISGLSEIWGNNEWGPVDIVFDFYSAENKYSCFGSNFDVYYNSLTAVSDKPVTVANHSLYQNYPNPFNPSTTIRYSIPSLQTPLSGGVGGVLVTLKVYNVLGQEVTTLVNKQQKPGNYNVTFNANNLPRGVYFYSLKTENFSLTKKMLLLE</sequence>
<dbReference type="EMBL" id="UOGD01000001">
    <property type="protein sequence ID" value="VAX14899.1"/>
    <property type="molecule type" value="Genomic_DNA"/>
</dbReference>
<dbReference type="AlphaFoldDB" id="A0A3B1B9J3"/>
<protein>
    <recommendedName>
        <fullName evidence="1">Secretion system C-terminal sorting domain-containing protein</fullName>
    </recommendedName>
</protein>
<feature type="domain" description="Secretion system C-terminal sorting" evidence="1">
    <location>
        <begin position="163"/>
        <end position="247"/>
    </location>
</feature>
<organism evidence="2">
    <name type="scientific">hydrothermal vent metagenome</name>
    <dbReference type="NCBI Taxonomy" id="652676"/>
    <lineage>
        <taxon>unclassified sequences</taxon>
        <taxon>metagenomes</taxon>
        <taxon>ecological metagenomes</taxon>
    </lineage>
</organism>
<reference evidence="2" key="1">
    <citation type="submission" date="2018-06" db="EMBL/GenBank/DDBJ databases">
        <authorList>
            <person name="Zhirakovskaya E."/>
        </authorList>
    </citation>
    <scope>NUCLEOTIDE SEQUENCE</scope>
</reference>
<dbReference type="InterPro" id="IPR026444">
    <property type="entry name" value="Secre_tail"/>
</dbReference>
<name>A0A3B1B9J3_9ZZZZ</name>
<gene>
    <name evidence="2" type="ORF">MNBD_IGNAVI01-3211</name>
</gene>